<keyword evidence="2" id="KW-0067">ATP-binding</keyword>
<evidence type="ECO:0000256" key="1">
    <source>
        <dbReference type="PIRSR" id="PIRSR640198-1"/>
    </source>
</evidence>
<dbReference type="InterPro" id="IPR025758">
    <property type="entry name" value="Fic/DOC_N"/>
</dbReference>
<protein>
    <submittedName>
        <fullName evidence="4">Fic family protein</fullName>
    </submittedName>
</protein>
<accession>A0AAU7DXR5</accession>
<feature type="domain" description="Fido" evidence="3">
    <location>
        <begin position="96"/>
        <end position="243"/>
    </location>
</feature>
<organism evidence="4">
    <name type="scientific">Jonesiaceae bacterium BS-20</name>
    <dbReference type="NCBI Taxonomy" id="3120821"/>
    <lineage>
        <taxon>Bacteria</taxon>
        <taxon>Bacillati</taxon>
        <taxon>Actinomycetota</taxon>
        <taxon>Actinomycetes</taxon>
        <taxon>Micrococcales</taxon>
        <taxon>Jonesiaceae</taxon>
    </lineage>
</organism>
<name>A0AAU7DXR5_9MICO</name>
<dbReference type="EMBL" id="CP146203">
    <property type="protein sequence ID" value="XBH22008.1"/>
    <property type="molecule type" value="Genomic_DNA"/>
</dbReference>
<dbReference type="SUPFAM" id="SSF140931">
    <property type="entry name" value="Fic-like"/>
    <property type="match status" value="1"/>
</dbReference>
<feature type="binding site" evidence="2">
    <location>
        <begin position="184"/>
        <end position="191"/>
    </location>
    <ligand>
        <name>ATP</name>
        <dbReference type="ChEBI" id="CHEBI:30616"/>
    </ligand>
</feature>
<feature type="active site" evidence="1">
    <location>
        <position position="180"/>
    </location>
</feature>
<evidence type="ECO:0000256" key="2">
    <source>
        <dbReference type="PIRSR" id="PIRSR640198-2"/>
    </source>
</evidence>
<proteinExistence type="predicted"/>
<dbReference type="InterPro" id="IPR003812">
    <property type="entry name" value="Fido"/>
</dbReference>
<dbReference type="PROSITE" id="PS51459">
    <property type="entry name" value="FIDO"/>
    <property type="match status" value="1"/>
</dbReference>
<dbReference type="InterPro" id="IPR040198">
    <property type="entry name" value="Fido_containing"/>
</dbReference>
<gene>
    <name evidence="4" type="ORF">V5R04_01910</name>
</gene>
<sequence length="356" mass="38814">MIATLAPRATPDVEELAQEAEDELHRFDSEHGEKMRGFAPILLRSEAAASSQIENLTASARQIFTAELGGTGKRNASEIVANTRSMERAISLSADLSPNSMAQMHHVLMQDQAHHTPGEIRDQPVWIGKNASSPVGAVYVAPDYKRVPNLLTDLAVFSQRYDIPALVQVAVAHAQFETIHPFSDGNGRTGRALAQAMLRRRRLTRNIAVPVSAGLLVDVAGYHQSLTEYRDGDVSPIVKSFASAALRAVPNGKRLIADIDAIGDQWNLMIKARAGSAKRRLVGYALHQPVFTAEMAATAIGVSLTNVYRDLRDLQEQGFLAMKAEHRGPTAWRQQEVLDAVDAFALRAGRWDGAPT</sequence>
<dbReference type="PANTHER" id="PTHR13504">
    <property type="entry name" value="FIDO DOMAIN-CONTAINING PROTEIN DDB_G0283145"/>
    <property type="match status" value="1"/>
</dbReference>
<dbReference type="AlphaFoldDB" id="A0AAU7DXR5"/>
<evidence type="ECO:0000259" key="3">
    <source>
        <dbReference type="PROSITE" id="PS51459"/>
    </source>
</evidence>
<keyword evidence="2" id="KW-0547">Nucleotide-binding</keyword>
<dbReference type="GO" id="GO:0005524">
    <property type="term" value="F:ATP binding"/>
    <property type="evidence" value="ECO:0007669"/>
    <property type="project" value="UniProtKB-KW"/>
</dbReference>
<dbReference type="Pfam" id="PF02661">
    <property type="entry name" value="Fic"/>
    <property type="match status" value="1"/>
</dbReference>
<dbReference type="Gene3D" id="1.10.3290.10">
    <property type="entry name" value="Fido-like domain"/>
    <property type="match status" value="1"/>
</dbReference>
<evidence type="ECO:0000313" key="4">
    <source>
        <dbReference type="EMBL" id="XBH22008.1"/>
    </source>
</evidence>
<dbReference type="InterPro" id="IPR036597">
    <property type="entry name" value="Fido-like_dom_sf"/>
</dbReference>
<dbReference type="Pfam" id="PF13784">
    <property type="entry name" value="Fic_N"/>
    <property type="match status" value="1"/>
</dbReference>
<reference evidence="4" key="1">
    <citation type="submission" date="2024-02" db="EMBL/GenBank/DDBJ databases">
        <title>Tomenella chthoni gen. nov. sp. nov., a member of the family Jonesiaceae isolated from bat guano.</title>
        <authorList>
            <person name="Miller S.L."/>
            <person name="King J."/>
            <person name="Sankaranarayanan K."/>
            <person name="Lawson P.A."/>
        </authorList>
    </citation>
    <scope>NUCLEOTIDE SEQUENCE</scope>
    <source>
        <strain evidence="4">BS-20</strain>
    </source>
</reference>
<dbReference type="PANTHER" id="PTHR13504:SF38">
    <property type="entry name" value="FIDO DOMAIN-CONTAINING PROTEIN"/>
    <property type="match status" value="1"/>
</dbReference>